<dbReference type="PANTHER" id="PTHR34295:SF1">
    <property type="entry name" value="BIOTIN TRANSPORTER BIOY"/>
    <property type="match status" value="1"/>
</dbReference>
<proteinExistence type="inferred from homology"/>
<evidence type="ECO:0000256" key="2">
    <source>
        <dbReference type="SAM" id="Phobius"/>
    </source>
</evidence>
<dbReference type="Proteomes" id="UP000294028">
    <property type="component" value="Unassembled WGS sequence"/>
</dbReference>
<dbReference type="InterPro" id="IPR003784">
    <property type="entry name" value="BioY"/>
</dbReference>
<keyword evidence="1" id="KW-1003">Cell membrane</keyword>
<accession>A0A482TE31</accession>
<gene>
    <name evidence="3" type="ORF">ELS19_15020</name>
</gene>
<keyword evidence="2" id="KW-1133">Transmembrane helix</keyword>
<organism evidence="3 4">
    <name type="scientific">Halogeometricum borinquense</name>
    <dbReference type="NCBI Taxonomy" id="60847"/>
    <lineage>
        <taxon>Archaea</taxon>
        <taxon>Methanobacteriati</taxon>
        <taxon>Methanobacteriota</taxon>
        <taxon>Stenosarchaea group</taxon>
        <taxon>Halobacteria</taxon>
        <taxon>Halobacteriales</taxon>
        <taxon>Haloferacaceae</taxon>
        <taxon>Halogeometricum</taxon>
    </lineage>
</organism>
<evidence type="ECO:0000256" key="1">
    <source>
        <dbReference type="PIRNR" id="PIRNR016661"/>
    </source>
</evidence>
<feature type="transmembrane region" description="Helical" evidence="2">
    <location>
        <begin position="129"/>
        <end position="153"/>
    </location>
</feature>
<keyword evidence="2" id="KW-0812">Transmembrane</keyword>
<protein>
    <submittedName>
        <fullName evidence="3">Biotin transporter BioY</fullName>
    </submittedName>
</protein>
<evidence type="ECO:0000313" key="3">
    <source>
        <dbReference type="EMBL" id="RYJ15127.1"/>
    </source>
</evidence>
<feature type="transmembrane region" description="Helical" evidence="2">
    <location>
        <begin position="49"/>
        <end position="82"/>
    </location>
</feature>
<reference evidence="3 4" key="1">
    <citation type="submission" date="2018-12" db="EMBL/GenBank/DDBJ databases">
        <title>Genome analysis provides insights into bioremediation potentialities of Halogeometricum borinquense strain N11.</title>
        <authorList>
            <person name="Najjari A."/>
            <person name="Youssef N."/>
            <person name="Fhoula I."/>
            <person name="Ben Dhia O."/>
            <person name="Mahjoubi M."/>
            <person name="Ouzari H.I."/>
            <person name="Cherif A."/>
        </authorList>
    </citation>
    <scope>NUCLEOTIDE SEQUENCE [LARGE SCALE GENOMIC DNA]</scope>
    <source>
        <strain evidence="3 4">N11</strain>
    </source>
</reference>
<keyword evidence="1 2" id="KW-0472">Membrane</keyword>
<comment type="similarity">
    <text evidence="1">Belongs to the BioY family.</text>
</comment>
<dbReference type="RefSeq" id="WP_129785460.1">
    <property type="nucleotide sequence ID" value="NZ_RZHH01000002.1"/>
</dbReference>
<sequence>MSTNTESVELVGDDVVGNIARAALFAALTGAFAYVSFQNPLSPHPVSLQVLGVFLAGIFLGPVWGGASMVLYLTAGAAGAPIFADGSVGLGSLLGLTAGYLWSYPPAAALIGLLVHGVSGLVDPEHVPVARLVGAMVAGTVVIYVFGTVGFAIVQTGGILSAFAPNVLWDAFVVSALAFVPFEAVKIAAAVGIIRSDAASAE</sequence>
<dbReference type="Gene3D" id="1.10.1760.20">
    <property type="match status" value="1"/>
</dbReference>
<dbReference type="AlphaFoldDB" id="A0A482TE31"/>
<dbReference type="GO" id="GO:0015225">
    <property type="term" value="F:biotin transmembrane transporter activity"/>
    <property type="evidence" value="ECO:0007669"/>
    <property type="project" value="UniProtKB-UniRule"/>
</dbReference>
<feature type="transmembrane region" description="Helical" evidence="2">
    <location>
        <begin position="102"/>
        <end position="122"/>
    </location>
</feature>
<keyword evidence="1" id="KW-0813">Transport</keyword>
<dbReference type="EMBL" id="RZHH01000002">
    <property type="protein sequence ID" value="RYJ15127.1"/>
    <property type="molecule type" value="Genomic_DNA"/>
</dbReference>
<dbReference type="PIRSF" id="PIRSF016661">
    <property type="entry name" value="BioY"/>
    <property type="match status" value="1"/>
</dbReference>
<comment type="caution">
    <text evidence="3">The sequence shown here is derived from an EMBL/GenBank/DDBJ whole genome shotgun (WGS) entry which is preliminary data.</text>
</comment>
<dbReference type="PANTHER" id="PTHR34295">
    <property type="entry name" value="BIOTIN TRANSPORTER BIOY"/>
    <property type="match status" value="1"/>
</dbReference>
<dbReference type="Pfam" id="PF02632">
    <property type="entry name" value="BioY"/>
    <property type="match status" value="1"/>
</dbReference>
<feature type="transmembrane region" description="Helical" evidence="2">
    <location>
        <begin position="19"/>
        <end position="37"/>
    </location>
</feature>
<evidence type="ECO:0000313" key="4">
    <source>
        <dbReference type="Proteomes" id="UP000294028"/>
    </source>
</evidence>
<comment type="subcellular location">
    <subcellularLocation>
        <location evidence="1">Cell membrane</location>
        <topology evidence="1">Multi-pass membrane protein</topology>
    </subcellularLocation>
</comment>
<dbReference type="GO" id="GO:0005886">
    <property type="term" value="C:plasma membrane"/>
    <property type="evidence" value="ECO:0007669"/>
    <property type="project" value="UniProtKB-SubCell"/>
</dbReference>
<name>A0A482TE31_9EURY</name>